<dbReference type="InterPro" id="IPR027396">
    <property type="entry name" value="DsrEFH-like"/>
</dbReference>
<evidence type="ECO:0000313" key="1">
    <source>
        <dbReference type="EMBL" id="SDS31318.1"/>
    </source>
</evidence>
<proteinExistence type="predicted"/>
<dbReference type="PANTHER" id="PTHR37526">
    <property type="entry name" value="PROTEIN TUSB"/>
    <property type="match status" value="1"/>
</dbReference>
<dbReference type="STRING" id="487184.SAMN05216421_1295"/>
<gene>
    <name evidence="1" type="ORF">SAMN05216421_1295</name>
</gene>
<protein>
    <submittedName>
        <fullName evidence="1">tRNA 2-thiouridine synthesizing protein B</fullName>
    </submittedName>
</protein>
<keyword evidence="2" id="KW-1185">Reference proteome</keyword>
<dbReference type="OrthoDB" id="9795117at2"/>
<dbReference type="AlphaFoldDB" id="A0A1H1R6G3"/>
<name>A0A1H1R6G3_9GAMM</name>
<evidence type="ECO:0000313" key="2">
    <source>
        <dbReference type="Proteomes" id="UP000243207"/>
    </source>
</evidence>
<dbReference type="SUPFAM" id="SSF75169">
    <property type="entry name" value="DsrEFH-like"/>
    <property type="match status" value="1"/>
</dbReference>
<dbReference type="Gene3D" id="3.40.1260.10">
    <property type="entry name" value="DsrEFH-like"/>
    <property type="match status" value="1"/>
</dbReference>
<dbReference type="NCBIfam" id="TIGR03011">
    <property type="entry name" value="sulf_tusB_dsrH"/>
    <property type="match status" value="1"/>
</dbReference>
<dbReference type="InterPro" id="IPR007215">
    <property type="entry name" value="Sulphur_relay_TusB/DsrH"/>
</dbReference>
<accession>A0A1H1R6G3</accession>
<dbReference type="GO" id="GO:1990228">
    <property type="term" value="C:sulfurtransferase complex"/>
    <property type="evidence" value="ECO:0007669"/>
    <property type="project" value="TreeGrafter"/>
</dbReference>
<sequence length="99" mass="10734">MLHLVRHSPHSDSRFASCLRSLGAGQHLVLLEDAVYALLPGTGQAQSLGLLPASVRIHAIESDMLGRGLTLDALPSRIQVIGYEQLVELCVAHEKVISW</sequence>
<dbReference type="RefSeq" id="WP_093392379.1">
    <property type="nucleotide sequence ID" value="NZ_LT629736.1"/>
</dbReference>
<dbReference type="Pfam" id="PF04077">
    <property type="entry name" value="DsrH"/>
    <property type="match status" value="1"/>
</dbReference>
<organism evidence="1 2">
    <name type="scientific">Halopseudomonas xinjiangensis</name>
    <dbReference type="NCBI Taxonomy" id="487184"/>
    <lineage>
        <taxon>Bacteria</taxon>
        <taxon>Pseudomonadati</taxon>
        <taxon>Pseudomonadota</taxon>
        <taxon>Gammaproteobacteria</taxon>
        <taxon>Pseudomonadales</taxon>
        <taxon>Pseudomonadaceae</taxon>
        <taxon>Halopseudomonas</taxon>
    </lineage>
</organism>
<reference evidence="2" key="1">
    <citation type="submission" date="2016-10" db="EMBL/GenBank/DDBJ databases">
        <authorList>
            <person name="Varghese N."/>
            <person name="Submissions S."/>
        </authorList>
    </citation>
    <scope>NUCLEOTIDE SEQUENCE [LARGE SCALE GENOMIC DNA]</scope>
    <source>
        <strain evidence="2">NRRL B-51270</strain>
    </source>
</reference>
<dbReference type="EMBL" id="LT629736">
    <property type="protein sequence ID" value="SDS31318.1"/>
    <property type="molecule type" value="Genomic_DNA"/>
</dbReference>
<dbReference type="Proteomes" id="UP000243207">
    <property type="component" value="Chromosome I"/>
</dbReference>
<dbReference type="PANTHER" id="PTHR37526:SF1">
    <property type="entry name" value="PROTEIN TUSB"/>
    <property type="match status" value="1"/>
</dbReference>
<dbReference type="GO" id="GO:0002143">
    <property type="term" value="P:tRNA wobble position uridine thiolation"/>
    <property type="evidence" value="ECO:0007669"/>
    <property type="project" value="InterPro"/>
</dbReference>